<evidence type="ECO:0008006" key="4">
    <source>
        <dbReference type="Google" id="ProtNLM"/>
    </source>
</evidence>
<evidence type="ECO:0000313" key="3">
    <source>
        <dbReference type="Proteomes" id="UP001628091"/>
    </source>
</evidence>
<organism evidence="2 3">
    <name type="scientific">Phyllobacterium phragmitis</name>
    <dbReference type="NCBI Taxonomy" id="2670329"/>
    <lineage>
        <taxon>Bacteria</taxon>
        <taxon>Pseudomonadati</taxon>
        <taxon>Pseudomonadota</taxon>
        <taxon>Alphaproteobacteria</taxon>
        <taxon>Hyphomicrobiales</taxon>
        <taxon>Phyllobacteriaceae</taxon>
        <taxon>Phyllobacterium</taxon>
    </lineage>
</organism>
<comment type="caution">
    <text evidence="2">The sequence shown here is derived from an EMBL/GenBank/DDBJ whole genome shotgun (WGS) entry which is preliminary data.</text>
</comment>
<keyword evidence="3" id="KW-1185">Reference proteome</keyword>
<proteinExistence type="predicted"/>
<dbReference type="Proteomes" id="UP001628091">
    <property type="component" value="Unassembled WGS sequence"/>
</dbReference>
<feature type="coiled-coil region" evidence="1">
    <location>
        <begin position="22"/>
        <end position="101"/>
    </location>
</feature>
<gene>
    <name evidence="2" type="ORF">PPNSA23_26640</name>
</gene>
<name>A0ABQ0H1D4_9HYPH</name>
<evidence type="ECO:0000256" key="1">
    <source>
        <dbReference type="SAM" id="Coils"/>
    </source>
</evidence>
<sequence>MALFRFRTRSPNRDRRTDVSRFASLRQALDDIRAEIEREREGFQRRYDEVSMNAAFSLETIENEGENERISAKVEEFTQALKSFTQRIAFLERQIAFLKGLDETVADFADQNGLGQAETASESSA</sequence>
<dbReference type="RefSeq" id="WP_407865285.1">
    <property type="nucleotide sequence ID" value="NZ_BAAFZP010000001.1"/>
</dbReference>
<dbReference type="EMBL" id="BAAFZP010000001">
    <property type="protein sequence ID" value="GAB1582721.1"/>
    <property type="molecule type" value="Genomic_DNA"/>
</dbReference>
<accession>A0ABQ0H1D4</accession>
<keyword evidence="1" id="KW-0175">Coiled coil</keyword>
<protein>
    <recommendedName>
        <fullName evidence="4">DUF4164 domain-containing protein</fullName>
    </recommendedName>
</protein>
<reference evidence="2 3" key="1">
    <citation type="submission" date="2024-10" db="EMBL/GenBank/DDBJ databases">
        <title>Isolation, draft genome sequencing and identification of Phyllobacterium sp. NSA23, isolated from leaf soil.</title>
        <authorList>
            <person name="Akita H."/>
        </authorList>
    </citation>
    <scope>NUCLEOTIDE SEQUENCE [LARGE SCALE GENOMIC DNA]</scope>
    <source>
        <strain evidence="2 3">NSA23</strain>
    </source>
</reference>
<evidence type="ECO:0000313" key="2">
    <source>
        <dbReference type="EMBL" id="GAB1582721.1"/>
    </source>
</evidence>